<dbReference type="SUPFAM" id="SSF52467">
    <property type="entry name" value="DHS-like NAD/FAD-binding domain"/>
    <property type="match status" value="1"/>
</dbReference>
<evidence type="ECO:0000256" key="3">
    <source>
        <dbReference type="ARBA" id="ARBA00022723"/>
    </source>
</evidence>
<comment type="cofactor">
    <cofactor evidence="7">
        <name>Mg(2+)</name>
        <dbReference type="ChEBI" id="CHEBI:18420"/>
    </cofactor>
    <cofactor evidence="7">
        <name>Mn(2+)</name>
        <dbReference type="ChEBI" id="CHEBI:29035"/>
    </cofactor>
</comment>
<dbReference type="GO" id="GO:0030976">
    <property type="term" value="F:thiamine pyrophosphate binding"/>
    <property type="evidence" value="ECO:0007669"/>
    <property type="project" value="UniProtKB-UniRule"/>
</dbReference>
<dbReference type="Gene3D" id="3.40.50.1220">
    <property type="entry name" value="TPP-binding domain"/>
    <property type="match status" value="1"/>
</dbReference>
<dbReference type="InterPro" id="IPR032264">
    <property type="entry name" value="MenD_middle"/>
</dbReference>
<comment type="cofactor">
    <cofactor evidence="7">
        <name>thiamine diphosphate</name>
        <dbReference type="ChEBI" id="CHEBI:58937"/>
    </cofactor>
    <text evidence="7">Binds 1 thiamine pyrophosphate per subunit.</text>
</comment>
<comment type="function">
    <text evidence="7">Catalyzes the thiamine diphosphate-dependent decarboxylation of 2-oxoglutarate and the subsequent addition of the resulting succinic semialdehyde-thiamine pyrophosphate anion to isochorismate to yield 2-succinyl-5-enolpyruvyl-6-hydroxy-3-cyclohexene-1-carboxylate (SEPHCHC).</text>
</comment>
<dbReference type="PANTHER" id="PTHR42916">
    <property type="entry name" value="2-SUCCINYL-5-ENOLPYRUVYL-6-HYDROXY-3-CYCLOHEXENE-1-CARBOXYLATE SYNTHASE"/>
    <property type="match status" value="1"/>
</dbReference>
<dbReference type="Proteomes" id="UP000076481">
    <property type="component" value="Unassembled WGS sequence"/>
</dbReference>
<dbReference type="HAMAP" id="MF_01659">
    <property type="entry name" value="MenD"/>
    <property type="match status" value="1"/>
</dbReference>
<dbReference type="InterPro" id="IPR004433">
    <property type="entry name" value="MenaQ_synth_MenD"/>
</dbReference>
<dbReference type="EMBL" id="LVWG01000036">
    <property type="protein sequence ID" value="KZK73499.1"/>
    <property type="molecule type" value="Genomic_DNA"/>
</dbReference>
<keyword evidence="1 7" id="KW-0474">Menaquinone biosynthesis</keyword>
<evidence type="ECO:0000256" key="4">
    <source>
        <dbReference type="ARBA" id="ARBA00022842"/>
    </source>
</evidence>
<gene>
    <name evidence="7" type="primary">menD</name>
    <name evidence="10" type="ORF">A3K90_01855</name>
</gene>
<dbReference type="InterPro" id="IPR012001">
    <property type="entry name" value="Thiamin_PyroP_enz_TPP-bd_dom"/>
</dbReference>
<dbReference type="PIRSF" id="PIRSF004983">
    <property type="entry name" value="MenD"/>
    <property type="match status" value="1"/>
</dbReference>
<evidence type="ECO:0000256" key="1">
    <source>
        <dbReference type="ARBA" id="ARBA00022428"/>
    </source>
</evidence>
<dbReference type="Gene3D" id="3.40.50.970">
    <property type="match status" value="2"/>
</dbReference>
<proteinExistence type="inferred from homology"/>
<comment type="caution">
    <text evidence="10">The sequence shown here is derived from an EMBL/GenBank/DDBJ whole genome shotgun (WGS) entry which is preliminary data.</text>
</comment>
<protein>
    <recommendedName>
        <fullName evidence="7">2-succinyl-5-enolpyruvyl-6-hydroxy-3-cyclohexene-1-carboxylate synthase</fullName>
        <shortName evidence="7">SEPHCHC synthase</shortName>
        <ecNumber evidence="7">2.2.1.9</ecNumber>
    </recommendedName>
    <alternativeName>
        <fullName evidence="7">Menaquinone biosynthesis protein MenD</fullName>
    </alternativeName>
</protein>
<comment type="pathway">
    <text evidence="7">Quinol/quinone metabolism; menaquinone biosynthesis.</text>
</comment>
<dbReference type="GO" id="GO:0030145">
    <property type="term" value="F:manganese ion binding"/>
    <property type="evidence" value="ECO:0007669"/>
    <property type="project" value="UniProtKB-UniRule"/>
</dbReference>
<dbReference type="Pfam" id="PF02776">
    <property type="entry name" value="TPP_enzyme_N"/>
    <property type="match status" value="1"/>
</dbReference>
<dbReference type="CDD" id="cd02009">
    <property type="entry name" value="TPP_SHCHC_synthase"/>
    <property type="match status" value="1"/>
</dbReference>
<accession>A0A165L2M6</accession>
<dbReference type="UniPathway" id="UPA01057">
    <property type="reaction ID" value="UER00164"/>
</dbReference>
<name>A0A165L2M6_PELLU</name>
<dbReference type="InterPro" id="IPR029035">
    <property type="entry name" value="DHS-like_NAD/FAD-binding_dom"/>
</dbReference>
<evidence type="ECO:0000256" key="5">
    <source>
        <dbReference type="ARBA" id="ARBA00023052"/>
    </source>
</evidence>
<evidence type="ECO:0000313" key="10">
    <source>
        <dbReference type="EMBL" id="KZK73499.1"/>
    </source>
</evidence>
<feature type="domain" description="Menaquinone biosynthesis protein MenD middle" evidence="9">
    <location>
        <begin position="186"/>
        <end position="402"/>
    </location>
</feature>
<dbReference type="UniPathway" id="UPA00079"/>
<dbReference type="GO" id="GO:0000287">
    <property type="term" value="F:magnesium ion binding"/>
    <property type="evidence" value="ECO:0007669"/>
    <property type="project" value="UniProtKB-UniRule"/>
</dbReference>
<evidence type="ECO:0000256" key="7">
    <source>
        <dbReference type="HAMAP-Rule" id="MF_01659"/>
    </source>
</evidence>
<dbReference type="Pfam" id="PF16582">
    <property type="entry name" value="TPP_enzyme_M_2"/>
    <property type="match status" value="1"/>
</dbReference>
<sequence>MNNPQVTTIWSTVLVEELIRQNASMFCISPGSRSTPLTAAVARNPRASWKMFPDERSAGFFALGHARATGRPAVLICTSGTAVANYFPAVVEASADFMPMIVISADRPFDLQECGANQTIRQDGIFGRYARWHMQLPQPSTEIPLQSLLSTVEHAVAKSLGAPRGPVHLNQPFREPFEPEPFEGHHPWLEPLQAWKLDGRPRTSSAHPERRPDARAISAIRNLLSTARRPLLIAGSMPSPDDARAVASLADDLRIPLYADLSSGLRLTEGIRAWQQAFAAPAFLDRFRPDLVVHFGGRLIARHPSTALKAWKPAHYVVVREHPERYAPDLPVNLSLESSLQTAAESLMGCRSEPSPIKEAAEGFFRKCSGALDSLTEASLPLSEISVARQISQLITPGEALFTSNSMSVRELDSFAAALQPDGPPCGLNRGASGIDGIISTAAGYAEGLGRKVTLLIGDIAFLHDLNALSLLRSLSRPMRIVLLNNNGGGIFSFLPVASCNDIFEDHFATPQHFQAQPAAAMFGLLYAAPRTNREFEECFLAAGEAPRSTIIEIASSRSENVEQHRTLQARFNAFAEAAFTAP</sequence>
<keyword evidence="5 7" id="KW-0786">Thiamine pyrophosphate</keyword>
<reference evidence="10 11" key="1">
    <citation type="submission" date="2016-03" db="EMBL/GenBank/DDBJ databases">
        <title>Speciation and ecological success in dimly lit waters: horizontal gene transfer in a green sulfur bacteria bloom unveiled by metagenomic assembly.</title>
        <authorList>
            <person name="Llorens-Mares T."/>
            <person name="Liu Z."/>
            <person name="Allen L.Z."/>
            <person name="Rusch D.B."/>
            <person name="Craig M.T."/>
            <person name="Dupont C.L."/>
            <person name="Bryant D.A."/>
            <person name="Casamayor E.O."/>
        </authorList>
    </citation>
    <scope>NUCLEOTIDE SEQUENCE [LARGE SCALE GENOMIC DNA]</scope>
    <source>
        <strain evidence="10">CIII</strain>
    </source>
</reference>
<organism evidence="10 11">
    <name type="scientific">Pelodictyon luteolum</name>
    <dbReference type="NCBI Taxonomy" id="1100"/>
    <lineage>
        <taxon>Bacteria</taxon>
        <taxon>Pseudomonadati</taxon>
        <taxon>Chlorobiota</taxon>
        <taxon>Chlorobiia</taxon>
        <taxon>Chlorobiales</taxon>
        <taxon>Chlorobiaceae</taxon>
        <taxon>Chlorobium/Pelodictyon group</taxon>
        <taxon>Pelodictyon</taxon>
    </lineage>
</organism>
<dbReference type="RefSeq" id="WP_303682461.1">
    <property type="nucleotide sequence ID" value="NZ_LVWG01000036.1"/>
</dbReference>
<dbReference type="SUPFAM" id="SSF52518">
    <property type="entry name" value="Thiamin diphosphate-binding fold (THDP-binding)"/>
    <property type="match status" value="2"/>
</dbReference>
<keyword evidence="2 7" id="KW-0808">Transferase</keyword>
<evidence type="ECO:0000259" key="9">
    <source>
        <dbReference type="Pfam" id="PF16582"/>
    </source>
</evidence>
<dbReference type="GO" id="GO:0070204">
    <property type="term" value="F:2-succinyl-5-enolpyruvyl-6-hydroxy-3-cyclohexene-1-carboxylic-acid synthase activity"/>
    <property type="evidence" value="ECO:0007669"/>
    <property type="project" value="UniProtKB-UniRule"/>
</dbReference>
<evidence type="ECO:0000256" key="2">
    <source>
        <dbReference type="ARBA" id="ARBA00022679"/>
    </source>
</evidence>
<evidence type="ECO:0000313" key="11">
    <source>
        <dbReference type="Proteomes" id="UP000076481"/>
    </source>
</evidence>
<keyword evidence="3 7" id="KW-0479">Metal-binding</keyword>
<dbReference type="CDD" id="cd07037">
    <property type="entry name" value="TPP_PYR_MenD"/>
    <property type="match status" value="1"/>
</dbReference>
<dbReference type="EC" id="2.2.1.9" evidence="7"/>
<comment type="similarity">
    <text evidence="7">Belongs to the TPP enzyme family. MenD subfamily.</text>
</comment>
<comment type="catalytic activity">
    <reaction evidence="7">
        <text>isochorismate + 2-oxoglutarate + H(+) = 5-enolpyruvoyl-6-hydroxy-2-succinyl-cyclohex-3-ene-1-carboxylate + CO2</text>
        <dbReference type="Rhea" id="RHEA:25593"/>
        <dbReference type="ChEBI" id="CHEBI:15378"/>
        <dbReference type="ChEBI" id="CHEBI:16526"/>
        <dbReference type="ChEBI" id="CHEBI:16810"/>
        <dbReference type="ChEBI" id="CHEBI:29780"/>
        <dbReference type="ChEBI" id="CHEBI:58818"/>
        <dbReference type="EC" id="2.2.1.9"/>
    </reaction>
</comment>
<dbReference type="NCBIfam" id="TIGR00173">
    <property type="entry name" value="menD"/>
    <property type="match status" value="1"/>
</dbReference>
<evidence type="ECO:0000259" key="8">
    <source>
        <dbReference type="Pfam" id="PF02776"/>
    </source>
</evidence>
<dbReference type="GO" id="GO:0009234">
    <property type="term" value="P:menaquinone biosynthetic process"/>
    <property type="evidence" value="ECO:0007669"/>
    <property type="project" value="UniProtKB-UniRule"/>
</dbReference>
<dbReference type="AlphaFoldDB" id="A0A165L2M6"/>
<dbReference type="InterPro" id="IPR029061">
    <property type="entry name" value="THDP-binding"/>
</dbReference>
<comment type="pathway">
    <text evidence="7">Quinol/quinone metabolism; 1,4-dihydroxy-2-naphthoate biosynthesis; 1,4-dihydroxy-2-naphthoate from chorismate: step 2/7.</text>
</comment>
<feature type="domain" description="Thiamine pyrophosphate enzyme N-terminal TPP-binding" evidence="8">
    <location>
        <begin position="12"/>
        <end position="120"/>
    </location>
</feature>
<dbReference type="PANTHER" id="PTHR42916:SF1">
    <property type="entry name" value="PROTEIN PHYLLO, CHLOROPLASTIC"/>
    <property type="match status" value="1"/>
</dbReference>
<comment type="subunit">
    <text evidence="7">Homodimer.</text>
</comment>
<keyword evidence="4 7" id="KW-0460">Magnesium</keyword>
<keyword evidence="6 7" id="KW-0464">Manganese</keyword>
<evidence type="ECO:0000256" key="6">
    <source>
        <dbReference type="ARBA" id="ARBA00023211"/>
    </source>
</evidence>